<evidence type="ECO:0000259" key="1">
    <source>
        <dbReference type="Pfam" id="PF03732"/>
    </source>
</evidence>
<accession>A0AAV2YXJ8</accession>
<evidence type="ECO:0000313" key="3">
    <source>
        <dbReference type="Proteomes" id="UP001146120"/>
    </source>
</evidence>
<gene>
    <name evidence="2" type="ORF">N0F65_000888</name>
</gene>
<dbReference type="EMBL" id="DAKRPA010000078">
    <property type="protein sequence ID" value="DAZ99710.1"/>
    <property type="molecule type" value="Genomic_DNA"/>
</dbReference>
<feature type="domain" description="Retrotransposon gag" evidence="1">
    <location>
        <begin position="56"/>
        <end position="119"/>
    </location>
</feature>
<protein>
    <recommendedName>
        <fullName evidence="1">Retrotransposon gag domain-containing protein</fullName>
    </recommendedName>
</protein>
<reference evidence="2" key="1">
    <citation type="submission" date="2022-11" db="EMBL/GenBank/DDBJ databases">
        <authorList>
            <person name="Morgan W.R."/>
            <person name="Tartar A."/>
        </authorList>
    </citation>
    <scope>NUCLEOTIDE SEQUENCE</scope>
    <source>
        <strain evidence="2">ARSEF 373</strain>
    </source>
</reference>
<dbReference type="Proteomes" id="UP001146120">
    <property type="component" value="Unassembled WGS sequence"/>
</dbReference>
<name>A0AAV2YXJ8_9STRA</name>
<proteinExistence type="predicted"/>
<reference evidence="2" key="2">
    <citation type="journal article" date="2023" name="Microbiol Resour">
        <title>Decontamination and Annotation of the Draft Genome Sequence of the Oomycete Lagenidium giganteum ARSEF 373.</title>
        <authorList>
            <person name="Morgan W.R."/>
            <person name="Tartar A."/>
        </authorList>
    </citation>
    <scope>NUCLEOTIDE SEQUENCE</scope>
    <source>
        <strain evidence="2">ARSEF 373</strain>
    </source>
</reference>
<dbReference type="Pfam" id="PF03732">
    <property type="entry name" value="Retrotrans_gag"/>
    <property type="match status" value="1"/>
</dbReference>
<sequence>MCGAKLYMKGCNIDYARTENQPRVVAILCSGLRGGAASFLHYRLMIDNLPIRDIGEFESVFGDAFVPTDQQQRLPAALRASRQVNTIEDYVARIRQIITQVREMSQLDQVDHYIAGLKPETQKEVNYLNCESLRDAIAAAQAYERW</sequence>
<evidence type="ECO:0000313" key="2">
    <source>
        <dbReference type="EMBL" id="DAZ99710.1"/>
    </source>
</evidence>
<dbReference type="AlphaFoldDB" id="A0AAV2YXJ8"/>
<comment type="caution">
    <text evidence="2">The sequence shown here is derived from an EMBL/GenBank/DDBJ whole genome shotgun (WGS) entry which is preliminary data.</text>
</comment>
<dbReference type="InterPro" id="IPR005162">
    <property type="entry name" value="Retrotrans_gag_dom"/>
</dbReference>
<keyword evidence="3" id="KW-1185">Reference proteome</keyword>
<organism evidence="2 3">
    <name type="scientific">Lagenidium giganteum</name>
    <dbReference type="NCBI Taxonomy" id="4803"/>
    <lineage>
        <taxon>Eukaryota</taxon>
        <taxon>Sar</taxon>
        <taxon>Stramenopiles</taxon>
        <taxon>Oomycota</taxon>
        <taxon>Peronosporomycetes</taxon>
        <taxon>Pythiales</taxon>
        <taxon>Pythiaceae</taxon>
    </lineage>
</organism>